<dbReference type="InterPro" id="IPR016157">
    <property type="entry name" value="Cullin_CS"/>
</dbReference>
<dbReference type="PROSITE" id="PS50069">
    <property type="entry name" value="CULLIN_2"/>
    <property type="match status" value="1"/>
</dbReference>
<dbReference type="FunFam" id="1.10.10.10:FF:000014">
    <property type="entry name" value="Cullin 1"/>
    <property type="match status" value="1"/>
</dbReference>
<evidence type="ECO:0000256" key="4">
    <source>
        <dbReference type="ARBA" id="ARBA00022499"/>
    </source>
</evidence>
<evidence type="ECO:0000256" key="5">
    <source>
        <dbReference type="ARBA" id="ARBA00022553"/>
    </source>
</evidence>
<evidence type="ECO:0000256" key="12">
    <source>
        <dbReference type="RuleBase" id="RU003829"/>
    </source>
</evidence>
<dbReference type="InterPro" id="IPR045093">
    <property type="entry name" value="Cullin"/>
</dbReference>
<dbReference type="Proteomes" id="UP001200034">
    <property type="component" value="Unassembled WGS sequence"/>
</dbReference>
<dbReference type="SMART" id="SM00182">
    <property type="entry name" value="CULLIN"/>
    <property type="match status" value="1"/>
</dbReference>
<protein>
    <recommendedName>
        <fullName evidence="10">Cullin-2</fullName>
    </recommendedName>
</protein>
<dbReference type="FunFam" id="3.30.230.130:FF:000003">
    <property type="entry name" value="Cullin 2"/>
    <property type="match status" value="1"/>
</dbReference>
<keyword evidence="15" id="KW-1185">Reference proteome</keyword>
<name>A0AAD4K3K7_9MUSC</name>
<dbReference type="GO" id="GO:0006511">
    <property type="term" value="P:ubiquitin-dependent protein catabolic process"/>
    <property type="evidence" value="ECO:0007669"/>
    <property type="project" value="InterPro"/>
</dbReference>
<keyword evidence="8" id="KW-0007">Acetylation</keyword>
<dbReference type="FunFam" id="1.20.1310.10:FF:000056">
    <property type="entry name" value="GL25796"/>
    <property type="match status" value="1"/>
</dbReference>
<dbReference type="FunFam" id="1.20.1310.10:FF:000022">
    <property type="entry name" value="Cullin-2 isoform 2"/>
    <property type="match status" value="1"/>
</dbReference>
<dbReference type="InterPro" id="IPR016158">
    <property type="entry name" value="Cullin_homology"/>
</dbReference>
<evidence type="ECO:0000256" key="1">
    <source>
        <dbReference type="ARBA" id="ARBA00004123"/>
    </source>
</evidence>
<organism evidence="14 15">
    <name type="scientific">Drosophila rubida</name>
    <dbReference type="NCBI Taxonomy" id="30044"/>
    <lineage>
        <taxon>Eukaryota</taxon>
        <taxon>Metazoa</taxon>
        <taxon>Ecdysozoa</taxon>
        <taxon>Arthropoda</taxon>
        <taxon>Hexapoda</taxon>
        <taxon>Insecta</taxon>
        <taxon>Pterygota</taxon>
        <taxon>Neoptera</taxon>
        <taxon>Endopterygota</taxon>
        <taxon>Diptera</taxon>
        <taxon>Brachycera</taxon>
        <taxon>Muscomorpha</taxon>
        <taxon>Ephydroidea</taxon>
        <taxon>Drosophilidae</taxon>
        <taxon>Drosophila</taxon>
    </lineage>
</organism>
<dbReference type="AlphaFoldDB" id="A0AAD4K3K7"/>
<dbReference type="FunFam" id="1.20.1310.10:FF:000012">
    <property type="entry name" value="Cullin 2"/>
    <property type="match status" value="1"/>
</dbReference>
<dbReference type="SUPFAM" id="SSF46785">
    <property type="entry name" value="Winged helix' DNA-binding domain"/>
    <property type="match status" value="1"/>
</dbReference>
<dbReference type="FunFam" id="1.20.1310.10:FF:000016">
    <property type="entry name" value="Cullin 2"/>
    <property type="match status" value="1"/>
</dbReference>
<keyword evidence="4" id="KW-1017">Isopeptide bond</keyword>
<dbReference type="SMART" id="SM00884">
    <property type="entry name" value="Cullin_Nedd8"/>
    <property type="match status" value="1"/>
</dbReference>
<dbReference type="GO" id="GO:0031981">
    <property type="term" value="C:nuclear lumen"/>
    <property type="evidence" value="ECO:0007669"/>
    <property type="project" value="UniProtKB-ARBA"/>
</dbReference>
<dbReference type="InterPro" id="IPR036388">
    <property type="entry name" value="WH-like_DNA-bd_sf"/>
</dbReference>
<dbReference type="GO" id="GO:0031625">
    <property type="term" value="F:ubiquitin protein ligase binding"/>
    <property type="evidence" value="ECO:0007669"/>
    <property type="project" value="InterPro"/>
</dbReference>
<keyword evidence="5" id="KW-0597">Phosphoprotein</keyword>
<evidence type="ECO:0000256" key="8">
    <source>
        <dbReference type="ARBA" id="ARBA00022990"/>
    </source>
</evidence>
<keyword evidence="7" id="KW-0832">Ubl conjugation</keyword>
<proteinExistence type="inferred from homology"/>
<reference evidence="14" key="1">
    <citation type="journal article" date="2021" name="Mol. Ecol. Resour.">
        <title>Phylogenomic analyses of the genus Drosophila reveals genomic signals of climate adaptation.</title>
        <authorList>
            <person name="Li F."/>
            <person name="Rane R.V."/>
            <person name="Luria V."/>
            <person name="Xiong Z."/>
            <person name="Chen J."/>
            <person name="Li Z."/>
            <person name="Catullo R.A."/>
            <person name="Griffin P.C."/>
            <person name="Schiffer M."/>
            <person name="Pearce S."/>
            <person name="Lee S.F."/>
            <person name="McElroy K."/>
            <person name="Stocker A."/>
            <person name="Shirriffs J."/>
            <person name="Cockerell F."/>
            <person name="Coppin C."/>
            <person name="Sgro C.M."/>
            <person name="Karger A."/>
            <person name="Cain J.W."/>
            <person name="Weber J.A."/>
            <person name="Santpere G."/>
            <person name="Kirschner M.W."/>
            <person name="Hoffmann A.A."/>
            <person name="Oakeshott J.G."/>
            <person name="Zhang G."/>
        </authorList>
    </citation>
    <scope>NUCLEOTIDE SEQUENCE</scope>
    <source>
        <strain evidence="14">BGI-SZ-2011g</strain>
    </source>
</reference>
<evidence type="ECO:0000256" key="11">
    <source>
        <dbReference type="PROSITE-ProRule" id="PRU00330"/>
    </source>
</evidence>
<dbReference type="InterPro" id="IPR036317">
    <property type="entry name" value="Cullin_homology_sf"/>
</dbReference>
<dbReference type="Pfam" id="PF00888">
    <property type="entry name" value="Cullin"/>
    <property type="match status" value="1"/>
</dbReference>
<dbReference type="Gene3D" id="1.10.10.10">
    <property type="entry name" value="Winged helix-like DNA-binding domain superfamily/Winged helix DNA-binding domain"/>
    <property type="match status" value="1"/>
</dbReference>
<dbReference type="GO" id="GO:0031462">
    <property type="term" value="C:Cul2-RING ubiquitin ligase complex"/>
    <property type="evidence" value="ECO:0007669"/>
    <property type="project" value="UniProtKB-ARBA"/>
</dbReference>
<dbReference type="InterPro" id="IPR059120">
    <property type="entry name" value="Cullin-like_AB"/>
</dbReference>
<evidence type="ECO:0000256" key="10">
    <source>
        <dbReference type="ARBA" id="ARBA00069610"/>
    </source>
</evidence>
<evidence type="ECO:0000256" key="3">
    <source>
        <dbReference type="ARBA" id="ARBA00006019"/>
    </source>
</evidence>
<dbReference type="SUPFAM" id="SSF74788">
    <property type="entry name" value="Cullin repeat-like"/>
    <property type="match status" value="1"/>
</dbReference>
<dbReference type="PANTHER" id="PTHR11932">
    <property type="entry name" value="CULLIN"/>
    <property type="match status" value="1"/>
</dbReference>
<evidence type="ECO:0000256" key="6">
    <source>
        <dbReference type="ARBA" id="ARBA00022786"/>
    </source>
</evidence>
<dbReference type="InterPro" id="IPR016159">
    <property type="entry name" value="Cullin_repeat-like_dom_sf"/>
</dbReference>
<dbReference type="InterPro" id="IPR019559">
    <property type="entry name" value="Cullin_neddylation_domain"/>
</dbReference>
<dbReference type="Gene3D" id="1.20.1310.10">
    <property type="entry name" value="Cullin Repeats"/>
    <property type="match status" value="4"/>
</dbReference>
<dbReference type="Pfam" id="PF10557">
    <property type="entry name" value="Cullin_Nedd8"/>
    <property type="match status" value="1"/>
</dbReference>
<keyword evidence="9" id="KW-0539">Nucleus</keyword>
<accession>A0AAD4K3K7</accession>
<comment type="similarity">
    <text evidence="3 11 12">Belongs to the cullin family.</text>
</comment>
<dbReference type="Gene3D" id="3.30.230.130">
    <property type="entry name" value="Cullin, Chain C, Domain 2"/>
    <property type="match status" value="1"/>
</dbReference>
<comment type="subcellular location">
    <subcellularLocation>
        <location evidence="1">Nucleus</location>
    </subcellularLocation>
</comment>
<gene>
    <name evidence="14" type="ORF">KR093_002622</name>
</gene>
<dbReference type="PROSITE" id="PS01256">
    <property type="entry name" value="CULLIN_1"/>
    <property type="match status" value="1"/>
</dbReference>
<sequence>MSLKPKIVEFVDVWPRLRCIAESVITLSKVERAVWNTSFSDVYTLCVAQPEPMADRLYGETKHFLESHVQEMLAKKVLAEHDAANANNINSRPDLLQRYYTTWMEYSQGIKYLHQLYIYLNQQHIKKQKITDTESFYGNLSSDAAEQMEIGELGLDIWRLYMVEYLAQELVRHILDGIAADRVSNGTLDSHRVQIINGVIHSFVEVQDYKKTGSLKLYQELFEVPMLEASGAYYTNEANKLLQRCSVSQYMQEVIKILDYESRRAQKFLHVSSLPKLRKQCEEKFINDRLGFIYSECRDMVSEERRQDLRNMYIVLKPIPDILKSELIQTFLEHIKNEGLETVYALKGENIHIAFVENMLKVHHKYQELIADVFENDSLFLSALDKACASVINRRPTERQPCRSAEYVAKYCDTLLKKSKTCEAEIDQKLTNNITIFKYIEDKDVYQKFYSRLLAKRLIHEQSQSMDAEEGMINRLKQACGYEFTNKLHRMFTDISVSTDLNNKFNNHLKDNDIDLGINLSIKVLQAGAWPLGSTQVIPFAVPQEFEKSIKMFEDYYHNLFSGRKLTWLHHMCHGELKLSHLKKSYIVTMQTYQMAIILLFETCDTLSCREIQNTLQLNDETYQKHMQPMIESKLLNASSENLSGDTRIELNLDYTNKRTKFKISSSLQKETPQEVNFEVNNEIKNETKYLSLNLKVEHTINSVDEDRKLFLQAAIVRIMKARKVLKHNALIQEVLSLSKVSFTPNIAMIKKCVESLIDKQYIERTANSGDEYSYMA</sequence>
<comment type="caution">
    <text evidence="14">The sequence shown here is derived from an EMBL/GenBank/DDBJ whole genome shotgun (WGS) entry which is preliminary data.</text>
</comment>
<evidence type="ECO:0000256" key="7">
    <source>
        <dbReference type="ARBA" id="ARBA00022843"/>
    </source>
</evidence>
<evidence type="ECO:0000256" key="2">
    <source>
        <dbReference type="ARBA" id="ARBA00004906"/>
    </source>
</evidence>
<feature type="domain" description="Cullin family profile" evidence="13">
    <location>
        <begin position="403"/>
        <end position="631"/>
    </location>
</feature>
<comment type="pathway">
    <text evidence="2">Protein modification; protein ubiquitination.</text>
</comment>
<evidence type="ECO:0000259" key="13">
    <source>
        <dbReference type="PROSITE" id="PS50069"/>
    </source>
</evidence>
<evidence type="ECO:0000256" key="9">
    <source>
        <dbReference type="ARBA" id="ARBA00023242"/>
    </source>
</evidence>
<dbReference type="EMBL" id="JAJJHW010001655">
    <property type="protein sequence ID" value="KAH8375072.1"/>
    <property type="molecule type" value="Genomic_DNA"/>
</dbReference>
<dbReference type="SUPFAM" id="SSF75632">
    <property type="entry name" value="Cullin homology domain"/>
    <property type="match status" value="1"/>
</dbReference>
<dbReference type="Pfam" id="PF26557">
    <property type="entry name" value="Cullin_AB"/>
    <property type="match status" value="1"/>
</dbReference>
<dbReference type="InterPro" id="IPR001373">
    <property type="entry name" value="Cullin_N"/>
</dbReference>
<dbReference type="InterPro" id="IPR036390">
    <property type="entry name" value="WH_DNA-bd_sf"/>
</dbReference>
<evidence type="ECO:0000313" key="14">
    <source>
        <dbReference type="EMBL" id="KAH8375072.1"/>
    </source>
</evidence>
<evidence type="ECO:0000313" key="15">
    <source>
        <dbReference type="Proteomes" id="UP001200034"/>
    </source>
</evidence>
<keyword evidence="6" id="KW-0833">Ubl conjugation pathway</keyword>